<keyword evidence="2 4" id="KW-0808">Transferase</keyword>
<dbReference type="InterPro" id="IPR050559">
    <property type="entry name" value="P-Pant_transferase_sf"/>
</dbReference>
<proteinExistence type="inferred from homology"/>
<dbReference type="GO" id="GO:0008897">
    <property type="term" value="F:holo-[acyl-carrier-protein] synthase activity"/>
    <property type="evidence" value="ECO:0007669"/>
    <property type="project" value="InterPro"/>
</dbReference>
<evidence type="ECO:0000313" key="5">
    <source>
        <dbReference type="Proteomes" id="UP000234382"/>
    </source>
</evidence>
<dbReference type="Gene3D" id="3.90.470.20">
    <property type="entry name" value="4'-phosphopantetheinyl transferase domain"/>
    <property type="match status" value="1"/>
</dbReference>
<dbReference type="Pfam" id="PF01648">
    <property type="entry name" value="ACPS"/>
    <property type="match status" value="1"/>
</dbReference>
<dbReference type="Proteomes" id="UP000234382">
    <property type="component" value="Unassembled WGS sequence"/>
</dbReference>
<evidence type="ECO:0000259" key="3">
    <source>
        <dbReference type="Pfam" id="PF01648"/>
    </source>
</evidence>
<protein>
    <submittedName>
        <fullName evidence="4">4'-phosphopantetheinyl transferase superfamily protein</fullName>
    </submittedName>
</protein>
<dbReference type="InterPro" id="IPR008278">
    <property type="entry name" value="4-PPantetheinyl_Trfase_dom"/>
</dbReference>
<dbReference type="GO" id="GO:0005829">
    <property type="term" value="C:cytosol"/>
    <property type="evidence" value="ECO:0007669"/>
    <property type="project" value="TreeGrafter"/>
</dbReference>
<evidence type="ECO:0000256" key="1">
    <source>
        <dbReference type="ARBA" id="ARBA00010990"/>
    </source>
</evidence>
<dbReference type="InterPro" id="IPR037143">
    <property type="entry name" value="4-PPantetheinyl_Trfase_dom_sf"/>
</dbReference>
<sequence>MHVHASTPFANFAPVAAPLGGRESLVVTVSAAGAGVAAALVARVMGEGARALYCRPDREFPLQAAGLYYSVAHTADLTVLAIDLVPIGVDVEKVMPVDLVEDMAWALTPDELSELAEGEDPRLTEIWTAKEAAGKALGTGLAAQPRCFHTSPGELGAGGRLAHVALPWQGLMQG</sequence>
<accession>A0A2H1KJH6</accession>
<dbReference type="SUPFAM" id="SSF56214">
    <property type="entry name" value="4'-phosphopantetheinyl transferase"/>
    <property type="match status" value="1"/>
</dbReference>
<evidence type="ECO:0000313" key="4">
    <source>
        <dbReference type="EMBL" id="SMX99953.1"/>
    </source>
</evidence>
<dbReference type="EMBL" id="FXYX01000037">
    <property type="protein sequence ID" value="SMX99953.1"/>
    <property type="molecule type" value="Genomic_DNA"/>
</dbReference>
<dbReference type="PANTHER" id="PTHR12215:SF10">
    <property type="entry name" value="L-AMINOADIPATE-SEMIALDEHYDE DEHYDROGENASE-PHOSPHOPANTETHEINYL TRANSFERASE"/>
    <property type="match status" value="1"/>
</dbReference>
<comment type="similarity">
    <text evidence="1">Belongs to the P-Pant transferase superfamily. Gsp/Sfp/HetI/AcpT family.</text>
</comment>
<gene>
    <name evidence="4" type="ORF">BI49514_03115</name>
</gene>
<keyword evidence="5" id="KW-1185">Reference proteome</keyword>
<feature type="domain" description="4'-phosphopantetheinyl transferase" evidence="3">
    <location>
        <begin position="86"/>
        <end position="151"/>
    </location>
</feature>
<dbReference type="GO" id="GO:0019878">
    <property type="term" value="P:lysine biosynthetic process via aminoadipic acid"/>
    <property type="evidence" value="ECO:0007669"/>
    <property type="project" value="TreeGrafter"/>
</dbReference>
<name>A0A2H1KJH6_9MICO</name>
<dbReference type="PANTHER" id="PTHR12215">
    <property type="entry name" value="PHOSPHOPANTETHEINE TRANSFERASE"/>
    <property type="match status" value="1"/>
</dbReference>
<dbReference type="AlphaFoldDB" id="A0A2H1KJH6"/>
<reference evidence="5" key="1">
    <citation type="submission" date="2017-03" db="EMBL/GenBank/DDBJ databases">
        <authorList>
            <person name="Monnet C."/>
        </authorList>
    </citation>
    <scope>NUCLEOTIDE SEQUENCE [LARGE SCALE GENOMIC DNA]</scope>
    <source>
        <strain evidence="5">ATCC 49514</strain>
    </source>
</reference>
<dbReference type="GO" id="GO:0000287">
    <property type="term" value="F:magnesium ion binding"/>
    <property type="evidence" value="ECO:0007669"/>
    <property type="project" value="InterPro"/>
</dbReference>
<evidence type="ECO:0000256" key="2">
    <source>
        <dbReference type="ARBA" id="ARBA00022679"/>
    </source>
</evidence>
<organism evidence="4 5">
    <name type="scientific">Brevibacterium iodinum ATCC 49514</name>
    <dbReference type="NCBI Taxonomy" id="1255616"/>
    <lineage>
        <taxon>Bacteria</taxon>
        <taxon>Bacillati</taxon>
        <taxon>Actinomycetota</taxon>
        <taxon>Actinomycetes</taxon>
        <taxon>Micrococcales</taxon>
        <taxon>Brevibacteriaceae</taxon>
        <taxon>Brevibacterium</taxon>
    </lineage>
</organism>